<dbReference type="GO" id="GO:0051287">
    <property type="term" value="F:NAD binding"/>
    <property type="evidence" value="ECO:0007669"/>
    <property type="project" value="InterPro"/>
</dbReference>
<dbReference type="SUPFAM" id="SSF51735">
    <property type="entry name" value="NAD(P)-binding Rossmann-fold domains"/>
    <property type="match status" value="1"/>
</dbReference>
<dbReference type="Pfam" id="PF01370">
    <property type="entry name" value="Epimerase"/>
    <property type="match status" value="1"/>
</dbReference>
<dbReference type="GO" id="GO:0047918">
    <property type="term" value="F:GDP-mannose 3,5-epimerase activity"/>
    <property type="evidence" value="ECO:0007669"/>
    <property type="project" value="InterPro"/>
</dbReference>
<dbReference type="InterPro" id="IPR036291">
    <property type="entry name" value="NAD(P)-bd_dom_sf"/>
</dbReference>
<feature type="domain" description="NAD-dependent epimerase/dehydratase" evidence="2">
    <location>
        <begin position="12"/>
        <end position="258"/>
    </location>
</feature>
<dbReference type="InParanoid" id="A0A259TZZ1"/>
<accession>A0A259TZZ1</accession>
<dbReference type="EMBL" id="MQWB01000001">
    <property type="protein sequence ID" value="OZC03345.1"/>
    <property type="molecule type" value="Genomic_DNA"/>
</dbReference>
<reference evidence="3 4" key="1">
    <citation type="submission" date="2016-11" db="EMBL/GenBank/DDBJ databases">
        <title>Study of marine rhodopsin-containing bacteria.</title>
        <authorList>
            <person name="Yoshizawa S."/>
            <person name="Kumagai Y."/>
            <person name="Kogure K."/>
        </authorList>
    </citation>
    <scope>NUCLEOTIDE SEQUENCE [LARGE SCALE GENOMIC DNA]</scope>
    <source>
        <strain evidence="3 4">SG-29</strain>
    </source>
</reference>
<keyword evidence="4" id="KW-1185">Reference proteome</keyword>
<protein>
    <submittedName>
        <fullName evidence="3">NAD-dependent dehydratase</fullName>
    </submittedName>
</protein>
<dbReference type="InterPro" id="IPR033890">
    <property type="entry name" value="GDP-Man_epi"/>
</dbReference>
<dbReference type="PANTHER" id="PTHR43574">
    <property type="entry name" value="EPIMERASE-RELATED"/>
    <property type="match status" value="1"/>
</dbReference>
<dbReference type="OrthoDB" id="9811743at2"/>
<dbReference type="CDD" id="cd05273">
    <property type="entry name" value="GME-like_SDR_e"/>
    <property type="match status" value="1"/>
</dbReference>
<dbReference type="InterPro" id="IPR001509">
    <property type="entry name" value="Epimerase_deHydtase"/>
</dbReference>
<dbReference type="Gene3D" id="3.90.25.10">
    <property type="entry name" value="UDP-galactose 4-epimerase, domain 1"/>
    <property type="match status" value="1"/>
</dbReference>
<evidence type="ECO:0000313" key="3">
    <source>
        <dbReference type="EMBL" id="OZC03345.1"/>
    </source>
</evidence>
<sequence length="357" mass="39808">MNIDHDPKNTRVLVTGAGGFIGHHLVTYLKAKGYWVRGVDIKEPEYKATDADQFDLLDLRRWDNCLEAMRPAPDGQKIDHVYALAADMGGMGFISANHSLILHNNVLINTHTLEAARKGGVSRYFYTSSACVYPEHLQTSADVVPLKEEDAYPAAPQDAYGWEKLFTELLCHYYAGDYGMETRTVRFHNVYGELGTWDGGREKAPAAMCRKVAVGKLTGEPTIDVWGDGEQTRSFMHVDDCTEGVYRLMMSDYKEPLNLGRDRMVSINKLVDIVADAAGVEIQKNHIDGPMGVRGRNSNNDRLREVLGWEPKITLEEGMARTYNWIEAQVRDKMAREAMEQELAAAGDGAVHAAQPA</sequence>
<dbReference type="AlphaFoldDB" id="A0A259TZZ1"/>
<evidence type="ECO:0000313" key="4">
    <source>
        <dbReference type="Proteomes" id="UP000216446"/>
    </source>
</evidence>
<comment type="caution">
    <text evidence="3">The sequence shown here is derived from an EMBL/GenBank/DDBJ whole genome shotgun (WGS) entry which is preliminary data.</text>
</comment>
<evidence type="ECO:0000259" key="2">
    <source>
        <dbReference type="Pfam" id="PF01370"/>
    </source>
</evidence>
<evidence type="ECO:0000256" key="1">
    <source>
        <dbReference type="ARBA" id="ARBA00023027"/>
    </source>
</evidence>
<name>A0A259TZZ1_9BACT</name>
<dbReference type="FunCoup" id="A0A259TZZ1">
    <property type="interactions" value="254"/>
</dbReference>
<keyword evidence="1" id="KW-0520">NAD</keyword>
<dbReference type="Gene3D" id="3.40.50.720">
    <property type="entry name" value="NAD(P)-binding Rossmann-like Domain"/>
    <property type="match status" value="1"/>
</dbReference>
<proteinExistence type="predicted"/>
<dbReference type="Proteomes" id="UP000216446">
    <property type="component" value="Unassembled WGS sequence"/>
</dbReference>
<gene>
    <name evidence="3" type="ORF">BSZ36_10345</name>
</gene>
<organism evidence="3 4">
    <name type="scientific">Rubricoccus marinus</name>
    <dbReference type="NCBI Taxonomy" id="716817"/>
    <lineage>
        <taxon>Bacteria</taxon>
        <taxon>Pseudomonadati</taxon>
        <taxon>Rhodothermota</taxon>
        <taxon>Rhodothermia</taxon>
        <taxon>Rhodothermales</taxon>
        <taxon>Rubricoccaceae</taxon>
        <taxon>Rubricoccus</taxon>
    </lineage>
</organism>
<dbReference type="RefSeq" id="WP_094548600.1">
    <property type="nucleotide sequence ID" value="NZ_MQWB01000001.1"/>
</dbReference>